<evidence type="ECO:0000313" key="4">
    <source>
        <dbReference type="Proteomes" id="UP000243498"/>
    </source>
</evidence>
<evidence type="ECO:0000256" key="1">
    <source>
        <dbReference type="ARBA" id="ARBA00035112"/>
    </source>
</evidence>
<dbReference type="InterPro" id="IPR021765">
    <property type="entry name" value="UstYa-like"/>
</dbReference>
<evidence type="ECO:0008006" key="5">
    <source>
        <dbReference type="Google" id="ProtNLM"/>
    </source>
</evidence>
<accession>A0A167CD71</accession>
<evidence type="ECO:0000256" key="2">
    <source>
        <dbReference type="SAM" id="SignalP"/>
    </source>
</evidence>
<dbReference type="OrthoDB" id="3687641at2759"/>
<dbReference type="PANTHER" id="PTHR33365">
    <property type="entry name" value="YALI0B05434P"/>
    <property type="match status" value="1"/>
</dbReference>
<evidence type="ECO:0000313" key="3">
    <source>
        <dbReference type="EMBL" id="OAA41066.1"/>
    </source>
</evidence>
<name>A0A167CD71_METRR</name>
<dbReference type="STRING" id="1081105.A0A167CD71"/>
<dbReference type="OMA" id="HGLHCVE"/>
<comment type="similarity">
    <text evidence="1">Belongs to the ustYa family.</text>
</comment>
<feature type="signal peptide" evidence="2">
    <location>
        <begin position="1"/>
        <end position="23"/>
    </location>
</feature>
<dbReference type="EMBL" id="AZHC01000017">
    <property type="protein sequence ID" value="OAA41066.1"/>
    <property type="molecule type" value="Genomic_DNA"/>
</dbReference>
<organism evidence="3 4">
    <name type="scientific">Metarhizium rileyi (strain RCEF 4871)</name>
    <name type="common">Nomuraea rileyi</name>
    <dbReference type="NCBI Taxonomy" id="1649241"/>
    <lineage>
        <taxon>Eukaryota</taxon>
        <taxon>Fungi</taxon>
        <taxon>Dikarya</taxon>
        <taxon>Ascomycota</taxon>
        <taxon>Pezizomycotina</taxon>
        <taxon>Sordariomycetes</taxon>
        <taxon>Hypocreomycetidae</taxon>
        <taxon>Hypocreales</taxon>
        <taxon>Clavicipitaceae</taxon>
        <taxon>Metarhizium</taxon>
    </lineage>
</organism>
<feature type="chain" id="PRO_5007884658" description="Tat pathway signal sequence" evidence="2">
    <location>
        <begin position="24"/>
        <end position="254"/>
    </location>
</feature>
<dbReference type="Pfam" id="PF11807">
    <property type="entry name" value="UstYa"/>
    <property type="match status" value="1"/>
</dbReference>
<reference evidence="3 4" key="1">
    <citation type="journal article" date="2016" name="Genome Biol. Evol.">
        <title>Divergent and convergent evolution of fungal pathogenicity.</title>
        <authorList>
            <person name="Shang Y."/>
            <person name="Xiao G."/>
            <person name="Zheng P."/>
            <person name="Cen K."/>
            <person name="Zhan S."/>
            <person name="Wang C."/>
        </authorList>
    </citation>
    <scope>NUCLEOTIDE SEQUENCE [LARGE SCALE GENOMIC DNA]</scope>
    <source>
        <strain evidence="3 4">RCEF 4871</strain>
    </source>
</reference>
<dbReference type="Proteomes" id="UP000243498">
    <property type="component" value="Unassembled WGS sequence"/>
</dbReference>
<keyword evidence="2" id="KW-0732">Signal</keyword>
<dbReference type="PANTHER" id="PTHR33365:SF7">
    <property type="entry name" value="TAT PATHWAY SIGNAL SEQUENCE"/>
    <property type="match status" value="1"/>
</dbReference>
<sequence>MLVAANLTVLLALTPTWLNLVHSKDHANISPLQEAVSYEERSFDLKPIYLDKNTPNPDKINELNGPPRKELESAWGTLMQYQNIRLTKKELGQFRNDDSIVELADGTGYWSTVSVFHGLHCVERLHHILYSETYYPNLSANDTFTLKRHTEHCLDWLRHYIQCNVDTTLIPIHWEADSPGPVATDAGKHKCVAWDPVYEWMARHSFNPSQPGLLIHPLFGDSYHNGSQGHGHSLGITPLGKGGVLLHGSSGKRQ</sequence>
<proteinExistence type="inferred from homology"/>
<comment type="caution">
    <text evidence="3">The sequence shown here is derived from an EMBL/GenBank/DDBJ whole genome shotgun (WGS) entry which is preliminary data.</text>
</comment>
<protein>
    <recommendedName>
        <fullName evidence="5">Tat pathway signal sequence</fullName>
    </recommendedName>
</protein>
<keyword evidence="4" id="KW-1185">Reference proteome</keyword>
<gene>
    <name evidence="3" type="ORF">NOR_05648</name>
</gene>
<dbReference type="AlphaFoldDB" id="A0A167CD71"/>
<dbReference type="GO" id="GO:0043386">
    <property type="term" value="P:mycotoxin biosynthetic process"/>
    <property type="evidence" value="ECO:0007669"/>
    <property type="project" value="InterPro"/>
</dbReference>